<dbReference type="EMBL" id="JAIVGD010000028">
    <property type="protein sequence ID" value="KAH0737825.1"/>
    <property type="molecule type" value="Genomic_DNA"/>
</dbReference>
<gene>
    <name evidence="2" type="ORF">KY290_036530</name>
</gene>
<evidence type="ECO:0000256" key="1">
    <source>
        <dbReference type="SAM" id="MobiDB-lite"/>
    </source>
</evidence>
<protein>
    <submittedName>
        <fullName evidence="2">Uncharacterized protein</fullName>
    </submittedName>
</protein>
<comment type="caution">
    <text evidence="2">The sequence shown here is derived from an EMBL/GenBank/DDBJ whole genome shotgun (WGS) entry which is preliminary data.</text>
</comment>
<dbReference type="Proteomes" id="UP000826656">
    <property type="component" value="Unassembled WGS sequence"/>
</dbReference>
<reference evidence="2 3" key="1">
    <citation type="journal article" date="2021" name="bioRxiv">
        <title>Chromosome-scale and haplotype-resolved genome assembly of a tetraploid potato cultivar.</title>
        <authorList>
            <person name="Sun H."/>
            <person name="Jiao W.-B."/>
            <person name="Krause K."/>
            <person name="Campoy J.A."/>
            <person name="Goel M."/>
            <person name="Folz-Donahue K."/>
            <person name="Kukat C."/>
            <person name="Huettel B."/>
            <person name="Schneeberger K."/>
        </authorList>
    </citation>
    <scope>NUCLEOTIDE SEQUENCE [LARGE SCALE GENOMIC DNA]</scope>
    <source>
        <strain evidence="2">SolTubOtavaFocal</strain>
        <tissue evidence="2">Leaves</tissue>
    </source>
</reference>
<accession>A0ABQ7TWP2</accession>
<proteinExistence type="predicted"/>
<evidence type="ECO:0000313" key="2">
    <source>
        <dbReference type="EMBL" id="KAH0737825.1"/>
    </source>
</evidence>
<evidence type="ECO:0000313" key="3">
    <source>
        <dbReference type="Proteomes" id="UP000826656"/>
    </source>
</evidence>
<organism evidence="2 3">
    <name type="scientific">Solanum tuberosum</name>
    <name type="common">Potato</name>
    <dbReference type="NCBI Taxonomy" id="4113"/>
    <lineage>
        <taxon>Eukaryota</taxon>
        <taxon>Viridiplantae</taxon>
        <taxon>Streptophyta</taxon>
        <taxon>Embryophyta</taxon>
        <taxon>Tracheophyta</taxon>
        <taxon>Spermatophyta</taxon>
        <taxon>Magnoliopsida</taxon>
        <taxon>eudicotyledons</taxon>
        <taxon>Gunneridae</taxon>
        <taxon>Pentapetalae</taxon>
        <taxon>asterids</taxon>
        <taxon>lamiids</taxon>
        <taxon>Solanales</taxon>
        <taxon>Solanaceae</taxon>
        <taxon>Solanoideae</taxon>
        <taxon>Solaneae</taxon>
        <taxon>Solanum</taxon>
    </lineage>
</organism>
<feature type="region of interest" description="Disordered" evidence="1">
    <location>
        <begin position="83"/>
        <end position="149"/>
    </location>
</feature>
<name>A0ABQ7TWP2_SOLTU</name>
<sequence length="149" mass="16844">MDIEKNGAFQVPHAGHNIQMCVTHRAGARTIHVEGNSMQENISQEQQANNQTNMRHASDNISEETHSLNFSFGVKSNSMIITPHTPCLMQDMTRSGKPTEESGHDEQQRKEQENQRQQFKGKEVQVGLSKQANDQLQDSNKQGEANRFQ</sequence>
<keyword evidence="3" id="KW-1185">Reference proteome</keyword>
<feature type="compositionally biased region" description="Basic and acidic residues" evidence="1">
    <location>
        <begin position="97"/>
        <end position="114"/>
    </location>
</feature>
<feature type="compositionally biased region" description="Polar residues" evidence="1">
    <location>
        <begin position="128"/>
        <end position="149"/>
    </location>
</feature>